<reference evidence="2" key="2">
    <citation type="submission" date="2009-11" db="EMBL/GenBank/DDBJ databases">
        <title>The Genome Sequence of Allomyces macrogynus strain ATCC 38327.</title>
        <authorList>
            <consortium name="The Broad Institute Genome Sequencing Platform"/>
            <person name="Russ C."/>
            <person name="Cuomo C."/>
            <person name="Shea T."/>
            <person name="Young S.K."/>
            <person name="Zeng Q."/>
            <person name="Koehrsen M."/>
            <person name="Haas B."/>
            <person name="Borodovsky M."/>
            <person name="Guigo R."/>
            <person name="Alvarado L."/>
            <person name="Berlin A."/>
            <person name="Borenstein D."/>
            <person name="Chen Z."/>
            <person name="Engels R."/>
            <person name="Freedman E."/>
            <person name="Gellesch M."/>
            <person name="Goldberg J."/>
            <person name="Griggs A."/>
            <person name="Gujja S."/>
            <person name="Heiman D."/>
            <person name="Hepburn T."/>
            <person name="Howarth C."/>
            <person name="Jen D."/>
            <person name="Larson L."/>
            <person name="Lewis B."/>
            <person name="Mehta T."/>
            <person name="Park D."/>
            <person name="Pearson M."/>
            <person name="Roberts A."/>
            <person name="Saif S."/>
            <person name="Shenoy N."/>
            <person name="Sisk P."/>
            <person name="Stolte C."/>
            <person name="Sykes S."/>
            <person name="Walk T."/>
            <person name="White J."/>
            <person name="Yandava C."/>
            <person name="Burger G."/>
            <person name="Gray M.W."/>
            <person name="Holland P.W.H."/>
            <person name="King N."/>
            <person name="Lang F.B.F."/>
            <person name="Roger A.J."/>
            <person name="Ruiz-Trillo I."/>
            <person name="Lander E."/>
            <person name="Nusbaum C."/>
        </authorList>
    </citation>
    <scope>NUCLEOTIDE SEQUENCE [LARGE SCALE GENOMIC DNA]</scope>
    <source>
        <strain evidence="2">ATCC 38327</strain>
    </source>
</reference>
<sequence length="193" mass="21816">GGRPRCAVVVWSTRTSASRNRRCCCCRRQRSPRMTSRAIVLDQPRLHQHTNDRSTTTTRSRTPARLPALNRCQQRFLARAAPLRRPRTAYSGTWCRRRRVPRPLTAPLRPRAHLSWTEPTSDYVSRARSRRAQRRAATGRRGRAEIVYSGTPGGPAAQLCHFQQEESRASLIAIGVSATATRCHGARLAALRR</sequence>
<dbReference type="Proteomes" id="UP000054350">
    <property type="component" value="Unassembled WGS sequence"/>
</dbReference>
<protein>
    <submittedName>
        <fullName evidence="1">Uncharacterized protein</fullName>
    </submittedName>
</protein>
<proteinExistence type="predicted"/>
<dbReference type="AlphaFoldDB" id="A0A0L0TEU6"/>
<name>A0A0L0TEU6_ALLM3</name>
<evidence type="ECO:0000313" key="2">
    <source>
        <dbReference type="Proteomes" id="UP000054350"/>
    </source>
</evidence>
<dbReference type="EMBL" id="GG745392">
    <property type="protein sequence ID" value="KNE73267.1"/>
    <property type="molecule type" value="Genomic_DNA"/>
</dbReference>
<evidence type="ECO:0000313" key="1">
    <source>
        <dbReference type="EMBL" id="KNE73267.1"/>
    </source>
</evidence>
<feature type="non-terminal residue" evidence="1">
    <location>
        <position position="1"/>
    </location>
</feature>
<accession>A0A0L0TEU6</accession>
<keyword evidence="2" id="KW-1185">Reference proteome</keyword>
<dbReference type="VEuPathDB" id="FungiDB:AMAG_20732"/>
<organism evidence="1 2">
    <name type="scientific">Allomyces macrogynus (strain ATCC 38327)</name>
    <name type="common">Allomyces javanicus var. macrogynus</name>
    <dbReference type="NCBI Taxonomy" id="578462"/>
    <lineage>
        <taxon>Eukaryota</taxon>
        <taxon>Fungi</taxon>
        <taxon>Fungi incertae sedis</taxon>
        <taxon>Blastocladiomycota</taxon>
        <taxon>Blastocladiomycetes</taxon>
        <taxon>Blastocladiales</taxon>
        <taxon>Blastocladiaceae</taxon>
        <taxon>Allomyces</taxon>
    </lineage>
</organism>
<gene>
    <name evidence="1" type="ORF">AMAG_20732</name>
</gene>
<reference evidence="1 2" key="1">
    <citation type="submission" date="2009-11" db="EMBL/GenBank/DDBJ databases">
        <title>Annotation of Allomyces macrogynus ATCC 38327.</title>
        <authorList>
            <consortium name="The Broad Institute Genome Sequencing Platform"/>
            <person name="Russ C."/>
            <person name="Cuomo C."/>
            <person name="Burger G."/>
            <person name="Gray M.W."/>
            <person name="Holland P.W.H."/>
            <person name="King N."/>
            <person name="Lang F.B.F."/>
            <person name="Roger A.J."/>
            <person name="Ruiz-Trillo I."/>
            <person name="Young S.K."/>
            <person name="Zeng Q."/>
            <person name="Gargeya S."/>
            <person name="Fitzgerald M."/>
            <person name="Haas B."/>
            <person name="Abouelleil A."/>
            <person name="Alvarado L."/>
            <person name="Arachchi H.M."/>
            <person name="Berlin A."/>
            <person name="Chapman S.B."/>
            <person name="Gearin G."/>
            <person name="Goldberg J."/>
            <person name="Griggs A."/>
            <person name="Gujja S."/>
            <person name="Hansen M."/>
            <person name="Heiman D."/>
            <person name="Howarth C."/>
            <person name="Larimer J."/>
            <person name="Lui A."/>
            <person name="MacDonald P.J.P."/>
            <person name="McCowen C."/>
            <person name="Montmayeur A."/>
            <person name="Murphy C."/>
            <person name="Neiman D."/>
            <person name="Pearson M."/>
            <person name="Priest M."/>
            <person name="Roberts A."/>
            <person name="Saif S."/>
            <person name="Shea T."/>
            <person name="Sisk P."/>
            <person name="Stolte C."/>
            <person name="Sykes S."/>
            <person name="Wortman J."/>
            <person name="Nusbaum C."/>
            <person name="Birren B."/>
        </authorList>
    </citation>
    <scope>NUCLEOTIDE SEQUENCE [LARGE SCALE GENOMIC DNA]</scope>
    <source>
        <strain evidence="1 2">ATCC 38327</strain>
    </source>
</reference>